<reference evidence="2 3" key="1">
    <citation type="submission" date="2015-06" db="EMBL/GenBank/DDBJ databases">
        <title>Survival trade-offs in plant roots during colonization by closely related pathogenic and mutualistic fungi.</title>
        <authorList>
            <person name="Hacquard S."/>
            <person name="Kracher B."/>
            <person name="Hiruma K."/>
            <person name="Weinman A."/>
            <person name="Muench P."/>
            <person name="Garrido Oter R."/>
            <person name="Ver Loren van Themaat E."/>
            <person name="Dallerey J.-F."/>
            <person name="Damm U."/>
            <person name="Henrissat B."/>
            <person name="Lespinet O."/>
            <person name="Thon M."/>
            <person name="Kemen E."/>
            <person name="McHardy A.C."/>
            <person name="Schulze-Lefert P."/>
            <person name="O'Connell R.J."/>
        </authorList>
    </citation>
    <scope>NUCLEOTIDE SEQUENCE [LARGE SCALE GENOMIC DNA]</scope>
    <source>
        <strain evidence="2 3">MAFF 238704</strain>
    </source>
</reference>
<evidence type="ECO:0000256" key="1">
    <source>
        <dbReference type="SAM" id="MobiDB-lite"/>
    </source>
</evidence>
<evidence type="ECO:0000313" key="3">
    <source>
        <dbReference type="Proteomes" id="UP000076584"/>
    </source>
</evidence>
<feature type="compositionally biased region" description="Basic and acidic residues" evidence="1">
    <location>
        <begin position="482"/>
        <end position="496"/>
    </location>
</feature>
<dbReference type="EMBL" id="LFIW01002480">
    <property type="protein sequence ID" value="KZL69530.1"/>
    <property type="molecule type" value="Genomic_DNA"/>
</dbReference>
<sequence length="630" mass="69875">LLPPSFQQKIDSEHSPSSLPFYFPFYPSSSLPICLPTIANVVPHIMTSSINPTAVPSITALRQHLNYGDAKVSQCQAFYDDLRAYRKKFVSSHGLEGSGLHDWKSRDHQLALGEMTRAFLERDGNGRRYWPDDEGSPHYNGLRYSSDHAKIKRIMKQLFFRLNLQQHRNTKYKKNKPDEASLHKRSGMTPGDAIDLDLIIEGPSNMPVSEPADSPRSSTIPTAAIRPNPTNANVIDPSLLDPQQQPSFTQELRKDPYHVPESPKSGFQIPRDRPIFGTMRAATSGQPRRSASCSEDEPLAKRAKTKSSSYTKAASASVEHDENHAEIFGHRISPRRRKPRLIPGMATPDKLAAAFESPERFSSPAIAEDVEVAGIDAEPLTNGPTTAFQPPPRPPQPSVEDTLDEESMDTYISHMTKELNSELGLHATEAVSQSAGTNTAPLAQMVPDRMALAPTSRASTSSLEPSSSLPLSTLATPTAPQGREEKENESKEEKTTTRSPPAKKSRVEFVYRVITRQPAYRGDPWVPTGNFRDKTISELEAELPIRVDAADLIGLRFVLLHLGSETRAEQIIPRGHDQKFAAAKRYFDGVIRSCIARTVGANQALIEFEIEALTDEKPVVDETFEEAFDW</sequence>
<protein>
    <submittedName>
        <fullName evidence="2">Uncharacterized protein</fullName>
    </submittedName>
</protein>
<feature type="compositionally biased region" description="Low complexity" evidence="1">
    <location>
        <begin position="306"/>
        <end position="317"/>
    </location>
</feature>
<feature type="region of interest" description="Disordered" evidence="1">
    <location>
        <begin position="381"/>
        <end position="401"/>
    </location>
</feature>
<feature type="region of interest" description="Disordered" evidence="1">
    <location>
        <begin position="454"/>
        <end position="502"/>
    </location>
</feature>
<dbReference type="AlphaFoldDB" id="A0A166RPB4"/>
<comment type="caution">
    <text evidence="2">The sequence shown here is derived from an EMBL/GenBank/DDBJ whole genome shotgun (WGS) entry which is preliminary data.</text>
</comment>
<dbReference type="Proteomes" id="UP000076584">
    <property type="component" value="Unassembled WGS sequence"/>
</dbReference>
<feature type="region of interest" description="Disordered" evidence="1">
    <location>
        <begin position="203"/>
        <end position="230"/>
    </location>
</feature>
<accession>A0A166RPB4</accession>
<feature type="region of interest" description="Disordered" evidence="1">
    <location>
        <begin position="169"/>
        <end position="191"/>
    </location>
</feature>
<evidence type="ECO:0000313" key="2">
    <source>
        <dbReference type="EMBL" id="KZL69530.1"/>
    </source>
</evidence>
<proteinExistence type="predicted"/>
<name>A0A166RPB4_COLIC</name>
<feature type="region of interest" description="Disordered" evidence="1">
    <location>
        <begin position="281"/>
        <end position="318"/>
    </location>
</feature>
<feature type="compositionally biased region" description="Polar residues" evidence="1">
    <location>
        <begin position="281"/>
        <end position="293"/>
    </location>
</feature>
<organism evidence="2 3">
    <name type="scientific">Colletotrichum incanum</name>
    <name type="common">Soybean anthracnose fungus</name>
    <dbReference type="NCBI Taxonomy" id="1573173"/>
    <lineage>
        <taxon>Eukaryota</taxon>
        <taxon>Fungi</taxon>
        <taxon>Dikarya</taxon>
        <taxon>Ascomycota</taxon>
        <taxon>Pezizomycotina</taxon>
        <taxon>Sordariomycetes</taxon>
        <taxon>Hypocreomycetidae</taxon>
        <taxon>Glomerellales</taxon>
        <taxon>Glomerellaceae</taxon>
        <taxon>Colletotrichum</taxon>
        <taxon>Colletotrichum spaethianum species complex</taxon>
    </lineage>
</organism>
<gene>
    <name evidence="2" type="ORF">CI238_00722</name>
</gene>
<keyword evidence="3" id="KW-1185">Reference proteome</keyword>
<feature type="non-terminal residue" evidence="2">
    <location>
        <position position="1"/>
    </location>
</feature>
<feature type="compositionally biased region" description="Low complexity" evidence="1">
    <location>
        <begin position="458"/>
        <end position="480"/>
    </location>
</feature>